<accession>G8XEB9</accession>
<protein>
    <submittedName>
        <fullName evidence="1">Uncharacterized protein</fullName>
    </submittedName>
</protein>
<gene>
    <name evidence="1" type="ordered locus">SCATT_p10800</name>
</gene>
<evidence type="ECO:0000313" key="2">
    <source>
        <dbReference type="Proteomes" id="UP000007842"/>
    </source>
</evidence>
<reference evidence="2" key="1">
    <citation type="submission" date="2011-12" db="EMBL/GenBank/DDBJ databases">
        <title>Complete genome sequence of Streptomyces cattleya strain DSM 46488.</title>
        <authorList>
            <person name="Ou H.-Y."/>
            <person name="Li P."/>
            <person name="Zhao C."/>
            <person name="O'Hagan D."/>
            <person name="Deng Z."/>
        </authorList>
    </citation>
    <scope>NUCLEOTIDE SEQUENCE [LARGE SCALE GENOMIC DNA]</scope>
    <source>
        <strain evidence="2">ATCC 35852 / DSM 46488 / JCM 4925 / NBRC 14057 / NRRL 8057</strain>
        <plasmid evidence="2">Plasmid pSCATT</plasmid>
    </source>
</reference>
<dbReference type="AlphaFoldDB" id="G8XEB9"/>
<geneLocation type="plasmid" evidence="1 2">
    <name>pSCATT</name>
</geneLocation>
<evidence type="ECO:0000313" key="1">
    <source>
        <dbReference type="EMBL" id="AEW99273.1"/>
    </source>
</evidence>
<dbReference type="PATRIC" id="fig|1003195.29.peg.6875"/>
<dbReference type="KEGG" id="scy:SCATT_p10800"/>
<dbReference type="EMBL" id="CP003229">
    <property type="protein sequence ID" value="AEW99273.1"/>
    <property type="molecule type" value="Genomic_DNA"/>
</dbReference>
<keyword evidence="1" id="KW-0614">Plasmid</keyword>
<keyword evidence="2" id="KW-1185">Reference proteome</keyword>
<proteinExistence type="predicted"/>
<dbReference type="HOGENOM" id="CLU_3277141_0_0_11"/>
<name>G8XEB9_STREN</name>
<sequence length="41" mass="4542">MSEGSHRPVADFGDAFSGRLHRRRWITTARARPGASVTAYP</sequence>
<organism evidence="1 2">
    <name type="scientific">Streptantibioticus cattleyicolor (strain ATCC 35852 / DSM 46488 / JCM 4925 / NBRC 14057 / NRRL 8057)</name>
    <name type="common">Streptomyces cattleya</name>
    <dbReference type="NCBI Taxonomy" id="1003195"/>
    <lineage>
        <taxon>Bacteria</taxon>
        <taxon>Bacillati</taxon>
        <taxon>Actinomycetota</taxon>
        <taxon>Actinomycetes</taxon>
        <taxon>Kitasatosporales</taxon>
        <taxon>Streptomycetaceae</taxon>
        <taxon>Streptantibioticus</taxon>
    </lineage>
</organism>
<dbReference type="Proteomes" id="UP000007842">
    <property type="component" value="Plasmid pSCATT"/>
</dbReference>